<evidence type="ECO:0000256" key="3">
    <source>
        <dbReference type="ARBA" id="ARBA00012438"/>
    </source>
</evidence>
<evidence type="ECO:0000256" key="6">
    <source>
        <dbReference type="ARBA" id="ARBA00022777"/>
    </source>
</evidence>
<organism evidence="11 12">
    <name type="scientific">Noviherbaspirillum pedocola</name>
    <dbReference type="NCBI Taxonomy" id="2801341"/>
    <lineage>
        <taxon>Bacteria</taxon>
        <taxon>Pseudomonadati</taxon>
        <taxon>Pseudomonadota</taxon>
        <taxon>Betaproteobacteria</taxon>
        <taxon>Burkholderiales</taxon>
        <taxon>Oxalobacteraceae</taxon>
        <taxon>Noviherbaspirillum</taxon>
    </lineage>
</organism>
<gene>
    <name evidence="11" type="ORF">JJB74_30540</name>
</gene>
<dbReference type="Gene3D" id="1.10.287.130">
    <property type="match status" value="1"/>
</dbReference>
<keyword evidence="12" id="KW-1185">Reference proteome</keyword>
<dbReference type="InterPro" id="IPR011006">
    <property type="entry name" value="CheY-like_superfamily"/>
</dbReference>
<feature type="domain" description="Histidine kinase" evidence="9">
    <location>
        <begin position="207"/>
        <end position="423"/>
    </location>
</feature>
<dbReference type="GO" id="GO:0005886">
    <property type="term" value="C:plasma membrane"/>
    <property type="evidence" value="ECO:0007669"/>
    <property type="project" value="UniProtKB-SubCell"/>
</dbReference>
<evidence type="ECO:0000256" key="7">
    <source>
        <dbReference type="PROSITE-ProRule" id="PRU00169"/>
    </source>
</evidence>
<keyword evidence="8" id="KW-0175">Coiled coil</keyword>
<dbReference type="PRINTS" id="PR00344">
    <property type="entry name" value="BCTRLSENSOR"/>
</dbReference>
<dbReference type="InterPro" id="IPR005467">
    <property type="entry name" value="His_kinase_dom"/>
</dbReference>
<dbReference type="Pfam" id="PF00072">
    <property type="entry name" value="Response_reg"/>
    <property type="match status" value="2"/>
</dbReference>
<evidence type="ECO:0000256" key="1">
    <source>
        <dbReference type="ARBA" id="ARBA00000085"/>
    </source>
</evidence>
<evidence type="ECO:0000256" key="8">
    <source>
        <dbReference type="SAM" id="Coils"/>
    </source>
</evidence>
<dbReference type="InterPro" id="IPR003661">
    <property type="entry name" value="HisK_dim/P_dom"/>
</dbReference>
<dbReference type="AlphaFoldDB" id="A0A934T3I8"/>
<evidence type="ECO:0000313" key="11">
    <source>
        <dbReference type="EMBL" id="MBK4738974.1"/>
    </source>
</evidence>
<dbReference type="PANTHER" id="PTHR43547:SF2">
    <property type="entry name" value="HYBRID SIGNAL TRANSDUCTION HISTIDINE KINASE C"/>
    <property type="match status" value="1"/>
</dbReference>
<keyword evidence="5" id="KW-0808">Transferase</keyword>
<dbReference type="SMART" id="SM00388">
    <property type="entry name" value="HisKA"/>
    <property type="match status" value="1"/>
</dbReference>
<feature type="modified residue" description="4-aspartylphosphate" evidence="7">
    <location>
        <position position="86"/>
    </location>
</feature>
<feature type="coiled-coil region" evidence="8">
    <location>
        <begin position="167"/>
        <end position="197"/>
    </location>
</feature>
<dbReference type="PROSITE" id="PS50110">
    <property type="entry name" value="RESPONSE_REGULATORY"/>
    <property type="match status" value="2"/>
</dbReference>
<dbReference type="Pfam" id="PF00512">
    <property type="entry name" value="HisKA"/>
    <property type="match status" value="1"/>
</dbReference>
<dbReference type="Gene3D" id="3.30.565.10">
    <property type="entry name" value="Histidine kinase-like ATPase, C-terminal domain"/>
    <property type="match status" value="1"/>
</dbReference>
<evidence type="ECO:0000259" key="10">
    <source>
        <dbReference type="PROSITE" id="PS50110"/>
    </source>
</evidence>
<comment type="catalytic activity">
    <reaction evidence="1">
        <text>ATP + protein L-histidine = ADP + protein N-phospho-L-histidine.</text>
        <dbReference type="EC" id="2.7.13.3"/>
    </reaction>
</comment>
<comment type="caution">
    <text evidence="11">The sequence shown here is derived from an EMBL/GenBank/DDBJ whole genome shotgun (WGS) entry which is preliminary data.</text>
</comment>
<feature type="domain" description="Response regulatory" evidence="10">
    <location>
        <begin position="442"/>
        <end position="558"/>
    </location>
</feature>
<dbReference type="PANTHER" id="PTHR43547">
    <property type="entry name" value="TWO-COMPONENT HISTIDINE KINASE"/>
    <property type="match status" value="1"/>
</dbReference>
<evidence type="ECO:0000259" key="9">
    <source>
        <dbReference type="PROSITE" id="PS50109"/>
    </source>
</evidence>
<keyword evidence="4 7" id="KW-0597">Phosphoprotein</keyword>
<proteinExistence type="predicted"/>
<feature type="domain" description="Response regulatory" evidence="10">
    <location>
        <begin position="33"/>
        <end position="154"/>
    </location>
</feature>
<dbReference type="CDD" id="cd00082">
    <property type="entry name" value="HisKA"/>
    <property type="match status" value="1"/>
</dbReference>
<dbReference type="SMART" id="SM00448">
    <property type="entry name" value="REC"/>
    <property type="match status" value="2"/>
</dbReference>
<dbReference type="CDD" id="cd17580">
    <property type="entry name" value="REC_2_DhkD-like"/>
    <property type="match status" value="1"/>
</dbReference>
<dbReference type="Proteomes" id="UP000622890">
    <property type="component" value="Unassembled WGS sequence"/>
</dbReference>
<dbReference type="SUPFAM" id="SSF47384">
    <property type="entry name" value="Homodimeric domain of signal transducing histidine kinase"/>
    <property type="match status" value="1"/>
</dbReference>
<evidence type="ECO:0000313" key="12">
    <source>
        <dbReference type="Proteomes" id="UP000622890"/>
    </source>
</evidence>
<evidence type="ECO:0000256" key="2">
    <source>
        <dbReference type="ARBA" id="ARBA00004429"/>
    </source>
</evidence>
<feature type="modified residue" description="4-aspartylphosphate" evidence="7">
    <location>
        <position position="491"/>
    </location>
</feature>
<dbReference type="PROSITE" id="PS50109">
    <property type="entry name" value="HIS_KIN"/>
    <property type="match status" value="1"/>
</dbReference>
<dbReference type="InterPro" id="IPR036890">
    <property type="entry name" value="HATPase_C_sf"/>
</dbReference>
<evidence type="ECO:0000256" key="4">
    <source>
        <dbReference type="ARBA" id="ARBA00022553"/>
    </source>
</evidence>
<dbReference type="FunFam" id="3.30.565.10:FF:000006">
    <property type="entry name" value="Sensor histidine kinase WalK"/>
    <property type="match status" value="1"/>
</dbReference>
<dbReference type="SMART" id="SM00387">
    <property type="entry name" value="HATPase_c"/>
    <property type="match status" value="1"/>
</dbReference>
<reference evidence="11" key="1">
    <citation type="submission" date="2021-01" db="EMBL/GenBank/DDBJ databases">
        <title>Genome sequence of strain Noviherbaspirillum sp. DKR-6.</title>
        <authorList>
            <person name="Chaudhary D.K."/>
        </authorList>
    </citation>
    <scope>NUCLEOTIDE SEQUENCE</scope>
    <source>
        <strain evidence="11">DKR-6</strain>
    </source>
</reference>
<comment type="subcellular location">
    <subcellularLocation>
        <location evidence="2">Cell inner membrane</location>
        <topology evidence="2">Multi-pass membrane protein</topology>
    </subcellularLocation>
</comment>
<dbReference type="InterPro" id="IPR036097">
    <property type="entry name" value="HisK_dim/P_sf"/>
</dbReference>
<dbReference type="InterPro" id="IPR001789">
    <property type="entry name" value="Sig_transdc_resp-reg_receiver"/>
</dbReference>
<name>A0A934T3I8_9BURK</name>
<sequence>MFTYVRTEPLLACRLAKNYAYIVTKLIPDPTPNVLVVNDDPGSLIGLVGLLNQWEHDLGFETFSARSGEEALRHVLKHEFAVILLDVNMPGMSGFETAEAIHSRHASSLTPIIFVTAYSADEMNRLKGYEQGAVDYLFTPIVPEILRAKLSVFVALAKSKLAVSRQAEALDQQTRKLTAANELLQREISKRQIAEEKNKTTEAFLAMLGHELRNPLSAISSAATLLGLDGISMQKATTAKEIIQRQSGQLTRIVDDLLDLSRVMSGRIVLAKRALDLGALVRNCVDTLQISGRAESYRIELDVEPVFIHADPARMEQVVVNLIDNALKYTPLGGRIEISLKPLGEAVFFTVRDNGVGMSAELLPRIFDVFVQGERTLDRPQGGLGIGLSLVQQLVSQHEGEVNASSEGLGLGSELTVRLPRSTVQPTLADELPGATSQTKCRVLLIEDNVDGRDIMAMRLAALGHQVFTAEDGPRGIEIAERERPDVVLLDIGLPEMDGFAVARALRSNPATCDLKLVALTGYGLEEDRIRSLEAGFDMHLVKPVDQDRLTRALARNVAGHHASR</sequence>
<evidence type="ECO:0000256" key="5">
    <source>
        <dbReference type="ARBA" id="ARBA00022679"/>
    </source>
</evidence>
<dbReference type="EMBL" id="JAEPBG010000032">
    <property type="protein sequence ID" value="MBK4738974.1"/>
    <property type="molecule type" value="Genomic_DNA"/>
</dbReference>
<dbReference type="GO" id="GO:0000155">
    <property type="term" value="F:phosphorelay sensor kinase activity"/>
    <property type="evidence" value="ECO:0007669"/>
    <property type="project" value="InterPro"/>
</dbReference>
<dbReference type="CDD" id="cd00075">
    <property type="entry name" value="HATPase"/>
    <property type="match status" value="1"/>
</dbReference>
<dbReference type="SUPFAM" id="SSF52172">
    <property type="entry name" value="CheY-like"/>
    <property type="match status" value="2"/>
</dbReference>
<protein>
    <recommendedName>
        <fullName evidence="3">histidine kinase</fullName>
        <ecNumber evidence="3">2.7.13.3</ecNumber>
    </recommendedName>
</protein>
<dbReference type="InterPro" id="IPR003594">
    <property type="entry name" value="HATPase_dom"/>
</dbReference>
<dbReference type="InterPro" id="IPR004358">
    <property type="entry name" value="Sig_transdc_His_kin-like_C"/>
</dbReference>
<keyword evidence="6" id="KW-0418">Kinase</keyword>
<dbReference type="Gene3D" id="3.40.50.2300">
    <property type="match status" value="2"/>
</dbReference>
<dbReference type="EC" id="2.7.13.3" evidence="3"/>
<dbReference type="Pfam" id="PF02518">
    <property type="entry name" value="HATPase_c"/>
    <property type="match status" value="1"/>
</dbReference>
<dbReference type="SUPFAM" id="SSF55874">
    <property type="entry name" value="ATPase domain of HSP90 chaperone/DNA topoisomerase II/histidine kinase"/>
    <property type="match status" value="1"/>
</dbReference>
<accession>A0A934T3I8</accession>